<dbReference type="Proteomes" id="UP000306585">
    <property type="component" value="Unassembled WGS sequence"/>
</dbReference>
<accession>A0A5R9GMH9</accession>
<dbReference type="AlphaFoldDB" id="A0A5R9GMH9"/>
<keyword evidence="1" id="KW-1133">Transmembrane helix</keyword>
<sequence length="246" mass="27488">MPKYKRFADASVSEKILDSMFLITIGVAYMFALLNLYYTHQGRDGKPGLSVRDVQLAYYGSHNQTRLGAAINGPMEPNLPNEAAKQTILDWINNGAKEAEFHEKVEPIMQKNCIMCHSAESGLPIPHFTSYANVVQLTETDTGATIPALVRVSHIHLFGIAFILFFVGRIFILCEMPVLIKRIAVAIPFMFLLMDISSWYITKIMPGFAYVVIANGALMGISFGGQLLTSLYQMWLYKPKSIPVDM</sequence>
<evidence type="ECO:0000256" key="1">
    <source>
        <dbReference type="SAM" id="Phobius"/>
    </source>
</evidence>
<organism evidence="2 3">
    <name type="scientific">Mariprofundus erugo</name>
    <dbReference type="NCBI Taxonomy" id="2528639"/>
    <lineage>
        <taxon>Bacteria</taxon>
        <taxon>Pseudomonadati</taxon>
        <taxon>Pseudomonadota</taxon>
        <taxon>Candidatius Mariprofundia</taxon>
        <taxon>Mariprofundales</taxon>
        <taxon>Mariprofundaceae</taxon>
        <taxon>Mariprofundus</taxon>
    </lineage>
</organism>
<evidence type="ECO:0000313" key="2">
    <source>
        <dbReference type="EMBL" id="TLS67591.1"/>
    </source>
</evidence>
<keyword evidence="3" id="KW-1185">Reference proteome</keyword>
<keyword evidence="1" id="KW-0472">Membrane</keyword>
<comment type="caution">
    <text evidence="2">The sequence shown here is derived from an EMBL/GenBank/DDBJ whole genome shotgun (WGS) entry which is preliminary data.</text>
</comment>
<protein>
    <recommendedName>
        <fullName evidence="4">Elongation factor-1 alpha</fullName>
    </recommendedName>
</protein>
<gene>
    <name evidence="2" type="ORF">FEF65_06670</name>
</gene>
<feature type="transmembrane region" description="Helical" evidence="1">
    <location>
        <begin position="208"/>
        <end position="232"/>
    </location>
</feature>
<dbReference type="RefSeq" id="WP_138239024.1">
    <property type="nucleotide sequence ID" value="NZ_VBRY01000005.1"/>
</dbReference>
<reference evidence="2 3" key="1">
    <citation type="journal article" date="2019" name="Appl. Environ. Microbiol.">
        <title>Environmental Evidence and Genomic Insight of Iron-oxidizing Bacteria Preference Towards More Corrosion Resistant Stainless Steel at Higher Salinities.</title>
        <authorList>
            <person name="Garrison C.E."/>
            <person name="Price K.A."/>
            <person name="Field E.K."/>
        </authorList>
    </citation>
    <scope>NUCLEOTIDE SEQUENCE [LARGE SCALE GENOMIC DNA]</scope>
    <source>
        <strain evidence="2 3">P3</strain>
    </source>
</reference>
<feature type="transmembrane region" description="Helical" evidence="1">
    <location>
        <begin position="20"/>
        <end position="38"/>
    </location>
</feature>
<feature type="transmembrane region" description="Helical" evidence="1">
    <location>
        <begin position="183"/>
        <end position="202"/>
    </location>
</feature>
<dbReference type="OrthoDB" id="282780at2"/>
<dbReference type="EMBL" id="VBRY01000005">
    <property type="protein sequence ID" value="TLS67591.1"/>
    <property type="molecule type" value="Genomic_DNA"/>
</dbReference>
<evidence type="ECO:0008006" key="4">
    <source>
        <dbReference type="Google" id="ProtNLM"/>
    </source>
</evidence>
<feature type="transmembrane region" description="Helical" evidence="1">
    <location>
        <begin position="155"/>
        <end position="174"/>
    </location>
</feature>
<name>A0A5R9GMH9_9PROT</name>
<keyword evidence="1" id="KW-0812">Transmembrane</keyword>
<evidence type="ECO:0000313" key="3">
    <source>
        <dbReference type="Proteomes" id="UP000306585"/>
    </source>
</evidence>
<proteinExistence type="predicted"/>